<dbReference type="STRING" id="1931241.BVH74_12570"/>
<gene>
    <name evidence="3" type="ORF">BVH74_12570</name>
</gene>
<sequence length="221" mass="24992">MPRGHWTEQEKSRLLALYPDTPMWQLEVIFQRSEKGIYSQAKALGVQRSEAFMASEQSGRMLKASTLGNSTRFQKGHQTWNKGLKGFKAGGRSAQTRFKPGNLSGSAKDQLKPVGHERVTKDGILQRKVRADGPPHRRWKSVHSILWEEHNGPVPAGHVVVFKDQGIKHINITLDRLELITRAELALRNTIHRYPPELKAAIRAVAKLKRTINEVGNEKQN</sequence>
<feature type="domain" description="HNH nuclease" evidence="2">
    <location>
        <begin position="142"/>
        <end position="186"/>
    </location>
</feature>
<keyword evidence="3" id="KW-0378">Hydrolase</keyword>
<dbReference type="AlphaFoldDB" id="A0A1V0B6F8"/>
<dbReference type="InterPro" id="IPR003615">
    <property type="entry name" value="HNH_nuc"/>
</dbReference>
<dbReference type="GO" id="GO:0004519">
    <property type="term" value="F:endonuclease activity"/>
    <property type="evidence" value="ECO:0007669"/>
    <property type="project" value="UniProtKB-KW"/>
</dbReference>
<organism evidence="3 4">
    <name type="scientific">Halopseudomonas phragmitis</name>
    <dbReference type="NCBI Taxonomy" id="1931241"/>
    <lineage>
        <taxon>Bacteria</taxon>
        <taxon>Pseudomonadati</taxon>
        <taxon>Pseudomonadota</taxon>
        <taxon>Gammaproteobacteria</taxon>
        <taxon>Pseudomonadales</taxon>
        <taxon>Pseudomonadaceae</taxon>
        <taxon>Halopseudomonas</taxon>
    </lineage>
</organism>
<keyword evidence="3" id="KW-0255">Endonuclease</keyword>
<proteinExistence type="predicted"/>
<evidence type="ECO:0000313" key="3">
    <source>
        <dbReference type="EMBL" id="AQZ95532.1"/>
    </source>
</evidence>
<dbReference type="KEGG" id="ppha:BVH74_12570"/>
<protein>
    <submittedName>
        <fullName evidence="3">HNH endonuclease</fullName>
    </submittedName>
</protein>
<reference evidence="3 4" key="1">
    <citation type="submission" date="2017-03" db="EMBL/GenBank/DDBJ databases">
        <title>Complete genome sequence of the novel DNRA strain Pseudomonas sp. S-6-2 isolated from Chinese polluted river sediment. Journal of Biotechnology.</title>
        <authorList>
            <person name="Li J."/>
            <person name="Xiang F."/>
            <person name="Wang L."/>
            <person name="Xi L."/>
            <person name="Liu J."/>
        </authorList>
    </citation>
    <scope>NUCLEOTIDE SEQUENCE [LARGE SCALE GENOMIC DNA]</scope>
    <source>
        <strain evidence="3 4">S-6-2</strain>
    </source>
</reference>
<keyword evidence="4" id="KW-1185">Reference proteome</keyword>
<feature type="region of interest" description="Disordered" evidence="1">
    <location>
        <begin position="86"/>
        <end position="117"/>
    </location>
</feature>
<keyword evidence="3" id="KW-0540">Nuclease</keyword>
<dbReference type="EMBL" id="CP020100">
    <property type="protein sequence ID" value="AQZ95532.1"/>
    <property type="molecule type" value="Genomic_DNA"/>
</dbReference>
<accession>A0A1V0B6F8</accession>
<evidence type="ECO:0000313" key="4">
    <source>
        <dbReference type="Proteomes" id="UP000243488"/>
    </source>
</evidence>
<evidence type="ECO:0000259" key="2">
    <source>
        <dbReference type="Pfam" id="PF13392"/>
    </source>
</evidence>
<name>A0A1V0B6F8_9GAMM</name>
<evidence type="ECO:0000256" key="1">
    <source>
        <dbReference type="SAM" id="MobiDB-lite"/>
    </source>
</evidence>
<dbReference type="Pfam" id="PF13392">
    <property type="entry name" value="HNH_3"/>
    <property type="match status" value="1"/>
</dbReference>
<dbReference type="Proteomes" id="UP000243488">
    <property type="component" value="Chromosome"/>
</dbReference>